<protein>
    <submittedName>
        <fullName evidence="1">Uncharacterized protein</fullName>
    </submittedName>
</protein>
<organism evidence="1 2">
    <name type="scientific">Streptomyces rapamycinicus (strain ATCC 29253 / DSM 41530 / NRRL 5491 / AYB-994)</name>
    <name type="common">Streptomyces hygroscopicus (strain ATCC 29253)</name>
    <dbReference type="NCBI Taxonomy" id="1343740"/>
    <lineage>
        <taxon>Bacteria</taxon>
        <taxon>Bacillati</taxon>
        <taxon>Actinomycetota</taxon>
        <taxon>Actinomycetes</taxon>
        <taxon>Kitasatosporales</taxon>
        <taxon>Streptomycetaceae</taxon>
        <taxon>Streptomyces</taxon>
        <taxon>Streptomyces violaceusniger group</taxon>
    </lineage>
</organism>
<dbReference type="Proteomes" id="UP000281594">
    <property type="component" value="Unassembled WGS sequence"/>
</dbReference>
<sequence>MEGTSGPSHLRLVRERWDEAVSAARRHGDPGAVVAEVFGDAVERDPVHSRSLRAFLRALPGTP</sequence>
<dbReference type="RefSeq" id="WP_020872874.1">
    <property type="nucleotide sequence ID" value="NC_022785.1"/>
</dbReference>
<dbReference type="KEGG" id="src:M271_40055"/>
<accession>A0A0A0NIN4</accession>
<dbReference type="HOGENOM" id="CLU_2884128_0_0_11"/>
<dbReference type="EMBL" id="QYCY01000001">
    <property type="protein sequence ID" value="RLV77416.1"/>
    <property type="molecule type" value="Genomic_DNA"/>
</dbReference>
<evidence type="ECO:0000313" key="1">
    <source>
        <dbReference type="EMBL" id="RLV77416.1"/>
    </source>
</evidence>
<name>A0A0A0NIN4_STRRN</name>
<gene>
    <name evidence="1" type="ORF">D3C57_103565</name>
</gene>
<dbReference type="STRING" id="1343740.M271_40055"/>
<comment type="caution">
    <text evidence="1">The sequence shown here is derived from an EMBL/GenBank/DDBJ whole genome shotgun (WGS) entry which is preliminary data.</text>
</comment>
<proteinExistence type="predicted"/>
<evidence type="ECO:0000313" key="2">
    <source>
        <dbReference type="Proteomes" id="UP000281594"/>
    </source>
</evidence>
<reference evidence="1 2" key="1">
    <citation type="journal article" date="2018" name="J. Biol. Chem.">
        <title>Discovery of the actinoplanic acid pathway in Streptomyces rapamycinicus reveals a genetically conserved synergism with rapamycin.</title>
        <authorList>
            <person name="Mrak P."/>
            <person name="Krastel P."/>
            <person name="Pivk Lukancic P."/>
            <person name="Tao J."/>
            <person name="Pistorius D."/>
            <person name="Moore C.M."/>
        </authorList>
    </citation>
    <scope>NUCLEOTIDE SEQUENCE [LARGE SCALE GENOMIC DNA]</scope>
    <source>
        <strain evidence="1 2">NRRL 5491</strain>
    </source>
</reference>
<dbReference type="AlphaFoldDB" id="A0A0A0NIN4"/>